<sequence>MDVQTERTSGKSDKPNQAKGSKRWKAKELGWEWEGGKEGRKTNGRVGWIEGVGMTQGETKRRETCRRRVYPQGTLLRGIREKEELKAAAPHQGTDAQTSARLHYQHIN</sequence>
<gene>
    <name evidence="2" type="ORF">EYF80_036534</name>
</gene>
<comment type="caution">
    <text evidence="2">The sequence shown here is derived from an EMBL/GenBank/DDBJ whole genome shotgun (WGS) entry which is preliminary data.</text>
</comment>
<dbReference type="AlphaFoldDB" id="A0A4Z2GK62"/>
<accession>A0A4Z2GK62</accession>
<feature type="compositionally biased region" description="Basic and acidic residues" evidence="1">
    <location>
        <begin position="1"/>
        <end position="16"/>
    </location>
</feature>
<protein>
    <submittedName>
        <fullName evidence="2">Uncharacterized protein</fullName>
    </submittedName>
</protein>
<feature type="region of interest" description="Disordered" evidence="1">
    <location>
        <begin position="86"/>
        <end position="108"/>
    </location>
</feature>
<feature type="region of interest" description="Disordered" evidence="1">
    <location>
        <begin position="1"/>
        <end position="44"/>
    </location>
</feature>
<feature type="compositionally biased region" description="Basic and acidic residues" evidence="1">
    <location>
        <begin position="26"/>
        <end position="41"/>
    </location>
</feature>
<evidence type="ECO:0000313" key="3">
    <source>
        <dbReference type="Proteomes" id="UP000314294"/>
    </source>
</evidence>
<reference evidence="2 3" key="1">
    <citation type="submission" date="2019-03" db="EMBL/GenBank/DDBJ databases">
        <title>First draft genome of Liparis tanakae, snailfish: a comprehensive survey of snailfish specific genes.</title>
        <authorList>
            <person name="Kim W."/>
            <person name="Song I."/>
            <person name="Jeong J.-H."/>
            <person name="Kim D."/>
            <person name="Kim S."/>
            <person name="Ryu S."/>
            <person name="Song J.Y."/>
            <person name="Lee S.K."/>
        </authorList>
    </citation>
    <scope>NUCLEOTIDE SEQUENCE [LARGE SCALE GENOMIC DNA]</scope>
    <source>
        <tissue evidence="2">Muscle</tissue>
    </source>
</reference>
<organism evidence="2 3">
    <name type="scientific">Liparis tanakae</name>
    <name type="common">Tanaka's snailfish</name>
    <dbReference type="NCBI Taxonomy" id="230148"/>
    <lineage>
        <taxon>Eukaryota</taxon>
        <taxon>Metazoa</taxon>
        <taxon>Chordata</taxon>
        <taxon>Craniata</taxon>
        <taxon>Vertebrata</taxon>
        <taxon>Euteleostomi</taxon>
        <taxon>Actinopterygii</taxon>
        <taxon>Neopterygii</taxon>
        <taxon>Teleostei</taxon>
        <taxon>Neoteleostei</taxon>
        <taxon>Acanthomorphata</taxon>
        <taxon>Eupercaria</taxon>
        <taxon>Perciformes</taxon>
        <taxon>Cottioidei</taxon>
        <taxon>Cottales</taxon>
        <taxon>Liparidae</taxon>
        <taxon>Liparis</taxon>
    </lineage>
</organism>
<name>A0A4Z2GK62_9TELE</name>
<dbReference type="Proteomes" id="UP000314294">
    <property type="component" value="Unassembled WGS sequence"/>
</dbReference>
<evidence type="ECO:0000256" key="1">
    <source>
        <dbReference type="SAM" id="MobiDB-lite"/>
    </source>
</evidence>
<dbReference type="EMBL" id="SRLO01000521">
    <property type="protein sequence ID" value="TNN53243.1"/>
    <property type="molecule type" value="Genomic_DNA"/>
</dbReference>
<proteinExistence type="predicted"/>
<evidence type="ECO:0000313" key="2">
    <source>
        <dbReference type="EMBL" id="TNN53243.1"/>
    </source>
</evidence>
<keyword evidence="3" id="KW-1185">Reference proteome</keyword>